<evidence type="ECO:0000313" key="2">
    <source>
        <dbReference type="EMBL" id="MPC40858.1"/>
    </source>
</evidence>
<protein>
    <submittedName>
        <fullName evidence="2">Uncharacterized protein</fullName>
    </submittedName>
</protein>
<evidence type="ECO:0000313" key="3">
    <source>
        <dbReference type="Proteomes" id="UP000324222"/>
    </source>
</evidence>
<feature type="compositionally biased region" description="Gly residues" evidence="1">
    <location>
        <begin position="1"/>
        <end position="10"/>
    </location>
</feature>
<feature type="region of interest" description="Disordered" evidence="1">
    <location>
        <begin position="1"/>
        <end position="23"/>
    </location>
</feature>
<dbReference type="Proteomes" id="UP000324222">
    <property type="component" value="Unassembled WGS sequence"/>
</dbReference>
<accession>A0A5B7F6Y6</accession>
<evidence type="ECO:0000256" key="1">
    <source>
        <dbReference type="SAM" id="MobiDB-lite"/>
    </source>
</evidence>
<gene>
    <name evidence="2" type="ORF">E2C01_034431</name>
</gene>
<keyword evidence="3" id="KW-1185">Reference proteome</keyword>
<reference evidence="2 3" key="1">
    <citation type="submission" date="2019-05" db="EMBL/GenBank/DDBJ databases">
        <title>Another draft genome of Portunus trituberculatus and its Hox gene families provides insights of decapod evolution.</title>
        <authorList>
            <person name="Jeong J.-H."/>
            <person name="Song I."/>
            <person name="Kim S."/>
            <person name="Choi T."/>
            <person name="Kim D."/>
            <person name="Ryu S."/>
            <person name="Kim W."/>
        </authorList>
    </citation>
    <scope>NUCLEOTIDE SEQUENCE [LARGE SCALE GENOMIC DNA]</scope>
    <source>
        <tissue evidence="2">Muscle</tissue>
    </source>
</reference>
<comment type="caution">
    <text evidence="2">The sequence shown here is derived from an EMBL/GenBank/DDBJ whole genome shotgun (WGS) entry which is preliminary data.</text>
</comment>
<name>A0A5B7F6Y6_PORTR</name>
<dbReference type="AlphaFoldDB" id="A0A5B7F6Y6"/>
<dbReference type="EMBL" id="VSRR010004839">
    <property type="protein sequence ID" value="MPC40858.1"/>
    <property type="molecule type" value="Genomic_DNA"/>
</dbReference>
<sequence>MAGWKGGGRWGEWRGSGDTGTRRLQTPRRLCLCDDCAAALGTVRSAPPPTPALLTGPVGNI</sequence>
<proteinExistence type="predicted"/>
<organism evidence="2 3">
    <name type="scientific">Portunus trituberculatus</name>
    <name type="common">Swimming crab</name>
    <name type="synonym">Neptunus trituberculatus</name>
    <dbReference type="NCBI Taxonomy" id="210409"/>
    <lineage>
        <taxon>Eukaryota</taxon>
        <taxon>Metazoa</taxon>
        <taxon>Ecdysozoa</taxon>
        <taxon>Arthropoda</taxon>
        <taxon>Crustacea</taxon>
        <taxon>Multicrustacea</taxon>
        <taxon>Malacostraca</taxon>
        <taxon>Eumalacostraca</taxon>
        <taxon>Eucarida</taxon>
        <taxon>Decapoda</taxon>
        <taxon>Pleocyemata</taxon>
        <taxon>Brachyura</taxon>
        <taxon>Eubrachyura</taxon>
        <taxon>Portunoidea</taxon>
        <taxon>Portunidae</taxon>
        <taxon>Portuninae</taxon>
        <taxon>Portunus</taxon>
    </lineage>
</organism>